<proteinExistence type="predicted"/>
<dbReference type="PANTHER" id="PTHR10252">
    <property type="entry name" value="HISTONE-LIKE TRANSCRIPTION FACTOR CCAAT-RELATED"/>
    <property type="match status" value="1"/>
</dbReference>
<dbReference type="EMBL" id="WHVB01000012">
    <property type="protein sequence ID" value="KAF8478149.1"/>
    <property type="molecule type" value="Genomic_DNA"/>
</dbReference>
<dbReference type="InterPro" id="IPR009072">
    <property type="entry name" value="Histone-fold"/>
</dbReference>
<feature type="domain" description="Transcription factor CBF/NF-Y/archaeal histone" evidence="4">
    <location>
        <begin position="89"/>
        <end position="149"/>
    </location>
</feature>
<feature type="compositionally biased region" description="Low complexity" evidence="3">
    <location>
        <begin position="203"/>
        <end position="249"/>
    </location>
</feature>
<dbReference type="Proteomes" id="UP000759537">
    <property type="component" value="Unassembled WGS sequence"/>
</dbReference>
<feature type="compositionally biased region" description="Basic and acidic residues" evidence="3">
    <location>
        <begin position="257"/>
        <end position="266"/>
    </location>
</feature>
<evidence type="ECO:0000256" key="3">
    <source>
        <dbReference type="SAM" id="MobiDB-lite"/>
    </source>
</evidence>
<feature type="compositionally biased region" description="Acidic residues" evidence="3">
    <location>
        <begin position="44"/>
        <end position="57"/>
    </location>
</feature>
<dbReference type="GO" id="GO:0046982">
    <property type="term" value="F:protein heterodimerization activity"/>
    <property type="evidence" value="ECO:0007669"/>
    <property type="project" value="InterPro"/>
</dbReference>
<dbReference type="Pfam" id="PF00808">
    <property type="entry name" value="CBFD_NFYB_HMF"/>
    <property type="match status" value="1"/>
</dbReference>
<gene>
    <name evidence="5" type="ORF">DFH94DRAFT_82164</name>
</gene>
<evidence type="ECO:0000313" key="5">
    <source>
        <dbReference type="EMBL" id="KAF8478149.1"/>
    </source>
</evidence>
<dbReference type="GO" id="GO:0008623">
    <property type="term" value="C:CHRAC"/>
    <property type="evidence" value="ECO:0007669"/>
    <property type="project" value="TreeGrafter"/>
</dbReference>
<dbReference type="InterPro" id="IPR050568">
    <property type="entry name" value="Transcr_DNA_Rep_Reg"/>
</dbReference>
<evidence type="ECO:0000259" key="4">
    <source>
        <dbReference type="Pfam" id="PF00808"/>
    </source>
</evidence>
<name>A0A9P5MT83_9AGAM</name>
<organism evidence="5 6">
    <name type="scientific">Russula ochroleuca</name>
    <dbReference type="NCBI Taxonomy" id="152965"/>
    <lineage>
        <taxon>Eukaryota</taxon>
        <taxon>Fungi</taxon>
        <taxon>Dikarya</taxon>
        <taxon>Basidiomycota</taxon>
        <taxon>Agaricomycotina</taxon>
        <taxon>Agaricomycetes</taxon>
        <taxon>Russulales</taxon>
        <taxon>Russulaceae</taxon>
        <taxon>Russula</taxon>
    </lineage>
</organism>
<keyword evidence="6" id="KW-1185">Reference proteome</keyword>
<reference evidence="5" key="2">
    <citation type="journal article" date="2020" name="Nat. Commun.">
        <title>Large-scale genome sequencing of mycorrhizal fungi provides insights into the early evolution of symbiotic traits.</title>
        <authorList>
            <person name="Miyauchi S."/>
            <person name="Kiss E."/>
            <person name="Kuo A."/>
            <person name="Drula E."/>
            <person name="Kohler A."/>
            <person name="Sanchez-Garcia M."/>
            <person name="Morin E."/>
            <person name="Andreopoulos B."/>
            <person name="Barry K.W."/>
            <person name="Bonito G."/>
            <person name="Buee M."/>
            <person name="Carver A."/>
            <person name="Chen C."/>
            <person name="Cichocki N."/>
            <person name="Clum A."/>
            <person name="Culley D."/>
            <person name="Crous P.W."/>
            <person name="Fauchery L."/>
            <person name="Girlanda M."/>
            <person name="Hayes R.D."/>
            <person name="Keri Z."/>
            <person name="LaButti K."/>
            <person name="Lipzen A."/>
            <person name="Lombard V."/>
            <person name="Magnuson J."/>
            <person name="Maillard F."/>
            <person name="Murat C."/>
            <person name="Nolan M."/>
            <person name="Ohm R.A."/>
            <person name="Pangilinan J."/>
            <person name="Pereira M.F."/>
            <person name="Perotto S."/>
            <person name="Peter M."/>
            <person name="Pfister S."/>
            <person name="Riley R."/>
            <person name="Sitrit Y."/>
            <person name="Stielow J.B."/>
            <person name="Szollosi G."/>
            <person name="Zifcakova L."/>
            <person name="Stursova M."/>
            <person name="Spatafora J.W."/>
            <person name="Tedersoo L."/>
            <person name="Vaario L.M."/>
            <person name="Yamada A."/>
            <person name="Yan M."/>
            <person name="Wang P."/>
            <person name="Xu J."/>
            <person name="Bruns T."/>
            <person name="Baldrian P."/>
            <person name="Vilgalys R."/>
            <person name="Dunand C."/>
            <person name="Henrissat B."/>
            <person name="Grigoriev I.V."/>
            <person name="Hibbett D."/>
            <person name="Nagy L.G."/>
            <person name="Martin F.M."/>
        </authorList>
    </citation>
    <scope>NUCLEOTIDE SEQUENCE</scope>
    <source>
        <strain evidence="5">Prilba</strain>
    </source>
</reference>
<evidence type="ECO:0000256" key="1">
    <source>
        <dbReference type="ARBA" id="ARBA00004123"/>
    </source>
</evidence>
<dbReference type="SUPFAM" id="SSF47113">
    <property type="entry name" value="Histone-fold"/>
    <property type="match status" value="1"/>
</dbReference>
<reference evidence="5" key="1">
    <citation type="submission" date="2019-10" db="EMBL/GenBank/DDBJ databases">
        <authorList>
            <consortium name="DOE Joint Genome Institute"/>
            <person name="Kuo A."/>
            <person name="Miyauchi S."/>
            <person name="Kiss E."/>
            <person name="Drula E."/>
            <person name="Kohler A."/>
            <person name="Sanchez-Garcia M."/>
            <person name="Andreopoulos B."/>
            <person name="Barry K.W."/>
            <person name="Bonito G."/>
            <person name="Buee M."/>
            <person name="Carver A."/>
            <person name="Chen C."/>
            <person name="Cichocki N."/>
            <person name="Clum A."/>
            <person name="Culley D."/>
            <person name="Crous P.W."/>
            <person name="Fauchery L."/>
            <person name="Girlanda M."/>
            <person name="Hayes R."/>
            <person name="Keri Z."/>
            <person name="LaButti K."/>
            <person name="Lipzen A."/>
            <person name="Lombard V."/>
            <person name="Magnuson J."/>
            <person name="Maillard F."/>
            <person name="Morin E."/>
            <person name="Murat C."/>
            <person name="Nolan M."/>
            <person name="Ohm R."/>
            <person name="Pangilinan J."/>
            <person name="Pereira M."/>
            <person name="Perotto S."/>
            <person name="Peter M."/>
            <person name="Riley R."/>
            <person name="Sitrit Y."/>
            <person name="Stielow B."/>
            <person name="Szollosi G."/>
            <person name="Zifcakova L."/>
            <person name="Stursova M."/>
            <person name="Spatafora J.W."/>
            <person name="Tedersoo L."/>
            <person name="Vaario L.-M."/>
            <person name="Yamada A."/>
            <person name="Yan M."/>
            <person name="Wang P."/>
            <person name="Xu J."/>
            <person name="Bruns T."/>
            <person name="Baldrian P."/>
            <person name="Vilgalys R."/>
            <person name="Henrissat B."/>
            <person name="Grigoriev I.V."/>
            <person name="Hibbett D."/>
            <person name="Nagy L.G."/>
            <person name="Martin F.M."/>
        </authorList>
    </citation>
    <scope>NUCLEOTIDE SEQUENCE</scope>
    <source>
        <strain evidence="5">Prilba</strain>
    </source>
</reference>
<keyword evidence="2" id="KW-0539">Nucleus</keyword>
<feature type="region of interest" description="Disordered" evidence="3">
    <location>
        <begin position="181"/>
        <end position="369"/>
    </location>
</feature>
<dbReference type="Gene3D" id="1.10.20.10">
    <property type="entry name" value="Histone, subunit A"/>
    <property type="match status" value="1"/>
</dbReference>
<evidence type="ECO:0000256" key="2">
    <source>
        <dbReference type="ARBA" id="ARBA00023242"/>
    </source>
</evidence>
<dbReference type="AlphaFoldDB" id="A0A9P5MT83"/>
<comment type="caution">
    <text evidence="5">The sequence shown here is derived from an EMBL/GenBank/DDBJ whole genome shotgun (WGS) entry which is preliminary data.</text>
</comment>
<evidence type="ECO:0000313" key="6">
    <source>
        <dbReference type="Proteomes" id="UP000759537"/>
    </source>
</evidence>
<accession>A0A9P5MT83</accession>
<dbReference type="CDD" id="cd23645">
    <property type="entry name" value="HFD_Dpb3-like"/>
    <property type="match status" value="1"/>
</dbReference>
<dbReference type="GO" id="GO:0006261">
    <property type="term" value="P:DNA-templated DNA replication"/>
    <property type="evidence" value="ECO:0007669"/>
    <property type="project" value="TreeGrafter"/>
</dbReference>
<dbReference type="PANTHER" id="PTHR10252:SF54">
    <property type="entry name" value="CHROMATIN ACCESSIBILITY COMPLEX PROTEIN 1"/>
    <property type="match status" value="1"/>
</dbReference>
<feature type="region of interest" description="Disordered" evidence="3">
    <location>
        <begin position="1"/>
        <end position="92"/>
    </location>
</feature>
<feature type="compositionally biased region" description="Acidic residues" evidence="3">
    <location>
        <begin position="18"/>
        <end position="32"/>
    </location>
</feature>
<protein>
    <recommendedName>
        <fullName evidence="4">Transcription factor CBF/NF-Y/archaeal histone domain-containing protein</fullName>
    </recommendedName>
</protein>
<sequence length="369" mass="39820">MDPIYLDGSSTSGPYDQIEIDDDEEDQLASDIDEQRPDSTPPPDGEELEPDPDDEDAREGGHPQSSTTTNGKRKHQRKSGERVPGHTLVPATRLENILRADGESGPMSKEAQFALSIATEEFIKCFTRAGHQLANAERRSIVSYRDMAAVASQNSPLKFLEDVVPLPMPLSVALETRALKEKERIEEDPALSTRPVPSPLPKPTTSSPSRPVPSATTPSTTATAAAAAESPGLVTPSTPSRTKSKPSTSNGRAGGVRSKDKNKEFVNGDGQAPPSESEPKPHSRRGSRRSEQQGWVEPVSTEQHLAVPHLHPGGAQQLQWQEPPQPPPLNAHTNPQPWLAGPASGFLDERVHVPEGPFGATGRTIYSQR</sequence>
<comment type="subcellular location">
    <subcellularLocation>
        <location evidence="1">Nucleus</location>
    </subcellularLocation>
</comment>
<dbReference type="InterPro" id="IPR003958">
    <property type="entry name" value="CBFA_NFYB_domain"/>
</dbReference>
<dbReference type="OrthoDB" id="636685at2759"/>